<comment type="caution">
    <text evidence="8">The sequence shown here is derived from an EMBL/GenBank/DDBJ whole genome shotgun (WGS) entry which is preliminary data.</text>
</comment>
<keyword evidence="6 7" id="KW-0472">Membrane</keyword>
<dbReference type="GO" id="GO:0005886">
    <property type="term" value="C:plasma membrane"/>
    <property type="evidence" value="ECO:0007669"/>
    <property type="project" value="UniProtKB-SubCell"/>
</dbReference>
<dbReference type="Proteomes" id="UP000623681">
    <property type="component" value="Unassembled WGS sequence"/>
</dbReference>
<evidence type="ECO:0000256" key="5">
    <source>
        <dbReference type="ARBA" id="ARBA00022989"/>
    </source>
</evidence>
<evidence type="ECO:0000256" key="6">
    <source>
        <dbReference type="ARBA" id="ARBA00023136"/>
    </source>
</evidence>
<dbReference type="EMBL" id="JAESWA010000019">
    <property type="protein sequence ID" value="MBL4931440.1"/>
    <property type="molecule type" value="Genomic_DNA"/>
</dbReference>
<comment type="subcellular location">
    <subcellularLocation>
        <location evidence="7">Cell membrane</location>
        <topology evidence="7">Multi-pass membrane protein</topology>
    </subcellularLocation>
</comment>
<dbReference type="PANTHER" id="PTHR30589">
    <property type="entry name" value="PROLIPOPROTEIN DIACYLGLYCERYL TRANSFERASE"/>
    <property type="match status" value="1"/>
</dbReference>
<keyword evidence="5 7" id="KW-1133">Transmembrane helix</keyword>
<feature type="transmembrane region" description="Helical" evidence="7">
    <location>
        <begin position="157"/>
        <end position="183"/>
    </location>
</feature>
<dbReference type="InterPro" id="IPR001640">
    <property type="entry name" value="Lgt"/>
</dbReference>
<feature type="transmembrane region" description="Helical" evidence="7">
    <location>
        <begin position="13"/>
        <end position="32"/>
    </location>
</feature>
<dbReference type="GO" id="GO:0042158">
    <property type="term" value="P:lipoprotein biosynthetic process"/>
    <property type="evidence" value="ECO:0007669"/>
    <property type="project" value="UniProtKB-UniRule"/>
</dbReference>
<keyword evidence="2 7" id="KW-1003">Cell membrane</keyword>
<dbReference type="NCBIfam" id="NF000778">
    <property type="entry name" value="PRK00052.3-4"/>
    <property type="match status" value="1"/>
</dbReference>
<feature type="transmembrane region" description="Helical" evidence="7">
    <location>
        <begin position="195"/>
        <end position="213"/>
    </location>
</feature>
<feature type="transmembrane region" description="Helical" evidence="7">
    <location>
        <begin position="219"/>
        <end position="242"/>
    </location>
</feature>
<dbReference type="AlphaFoldDB" id="A0A937K4P2"/>
<protein>
    <recommendedName>
        <fullName evidence="7">Phosphatidylglycerol--prolipoprotein diacylglyceryl transferase</fullName>
        <ecNumber evidence="7">2.5.1.145</ecNumber>
    </recommendedName>
</protein>
<feature type="binding site" evidence="7">
    <location>
        <position position="130"/>
    </location>
    <ligand>
        <name>a 1,2-diacyl-sn-glycero-3-phospho-(1'-sn-glycerol)</name>
        <dbReference type="ChEBI" id="CHEBI:64716"/>
    </ligand>
</feature>
<keyword evidence="4 7" id="KW-0812">Transmembrane</keyword>
<evidence type="ECO:0000313" key="9">
    <source>
        <dbReference type="Proteomes" id="UP000623681"/>
    </source>
</evidence>
<dbReference type="HAMAP" id="MF_01147">
    <property type="entry name" value="Lgt"/>
    <property type="match status" value="1"/>
</dbReference>
<sequence>MKFILFEIFGVKVYGYGFMIALGIIIAILLIDKRGKKRGYNVDHIFNMTLIAVLSGVIGGKVLYYITEWENIINEPKLLIDNIGAGFVIYGAIIGGAIGVVLYSRKKGWNLLDIFDLIIPTVALAQGFGRIGCFLAGCCYGKKTDLPIGIVFPSDSLAPFGVRIIPTQLFSAAFDIILSFILFRYDLRNKKNGRVFALYLIIYSIGRFIIEFFRDDPRGVVSVLSTSQFISIFTLIAGILLFNISKILKREKEDVKKN</sequence>
<keyword evidence="3 7" id="KW-0808">Transferase</keyword>
<feature type="transmembrane region" description="Helical" evidence="7">
    <location>
        <begin position="44"/>
        <end position="66"/>
    </location>
</feature>
<comment type="similarity">
    <text evidence="1 7">Belongs to the Lgt family.</text>
</comment>
<proteinExistence type="inferred from homology"/>
<evidence type="ECO:0000256" key="3">
    <source>
        <dbReference type="ARBA" id="ARBA00022679"/>
    </source>
</evidence>
<evidence type="ECO:0000313" key="8">
    <source>
        <dbReference type="EMBL" id="MBL4931440.1"/>
    </source>
</evidence>
<keyword evidence="9" id="KW-1185">Reference proteome</keyword>
<organism evidence="8 9">
    <name type="scientific">Clostridium paridis</name>
    <dbReference type="NCBI Taxonomy" id="2803863"/>
    <lineage>
        <taxon>Bacteria</taxon>
        <taxon>Bacillati</taxon>
        <taxon>Bacillota</taxon>
        <taxon>Clostridia</taxon>
        <taxon>Eubacteriales</taxon>
        <taxon>Clostridiaceae</taxon>
        <taxon>Clostridium</taxon>
    </lineage>
</organism>
<evidence type="ECO:0000256" key="4">
    <source>
        <dbReference type="ARBA" id="ARBA00022692"/>
    </source>
</evidence>
<comment type="catalytic activity">
    <reaction evidence="7">
        <text>L-cysteinyl-[prolipoprotein] + a 1,2-diacyl-sn-glycero-3-phospho-(1'-sn-glycerol) = an S-1,2-diacyl-sn-glyceryl-L-cysteinyl-[prolipoprotein] + sn-glycerol 1-phosphate + H(+)</text>
        <dbReference type="Rhea" id="RHEA:56712"/>
        <dbReference type="Rhea" id="RHEA-COMP:14679"/>
        <dbReference type="Rhea" id="RHEA-COMP:14680"/>
        <dbReference type="ChEBI" id="CHEBI:15378"/>
        <dbReference type="ChEBI" id="CHEBI:29950"/>
        <dbReference type="ChEBI" id="CHEBI:57685"/>
        <dbReference type="ChEBI" id="CHEBI:64716"/>
        <dbReference type="ChEBI" id="CHEBI:140658"/>
        <dbReference type="EC" id="2.5.1.145"/>
    </reaction>
</comment>
<dbReference type="RefSeq" id="WP_202766818.1">
    <property type="nucleotide sequence ID" value="NZ_JAESWA010000019.1"/>
</dbReference>
<dbReference type="GO" id="GO:0008961">
    <property type="term" value="F:phosphatidylglycerol-prolipoprotein diacylglyceryl transferase activity"/>
    <property type="evidence" value="ECO:0007669"/>
    <property type="project" value="UniProtKB-UniRule"/>
</dbReference>
<evidence type="ECO:0000256" key="7">
    <source>
        <dbReference type="HAMAP-Rule" id="MF_01147"/>
    </source>
</evidence>
<feature type="transmembrane region" description="Helical" evidence="7">
    <location>
        <begin position="114"/>
        <end position="137"/>
    </location>
</feature>
<dbReference type="Pfam" id="PF01790">
    <property type="entry name" value="LGT"/>
    <property type="match status" value="1"/>
</dbReference>
<dbReference type="EC" id="2.5.1.145" evidence="7"/>
<evidence type="ECO:0000256" key="2">
    <source>
        <dbReference type="ARBA" id="ARBA00022475"/>
    </source>
</evidence>
<dbReference type="NCBIfam" id="TIGR00544">
    <property type="entry name" value="lgt"/>
    <property type="match status" value="1"/>
</dbReference>
<reference evidence="8" key="1">
    <citation type="submission" date="2021-01" db="EMBL/GenBank/DDBJ databases">
        <title>Genome public.</title>
        <authorList>
            <person name="Liu C."/>
            <person name="Sun Q."/>
        </authorList>
    </citation>
    <scope>NUCLEOTIDE SEQUENCE</scope>
    <source>
        <strain evidence="8">YIM B02565</strain>
    </source>
</reference>
<evidence type="ECO:0000256" key="1">
    <source>
        <dbReference type="ARBA" id="ARBA00007150"/>
    </source>
</evidence>
<feature type="transmembrane region" description="Helical" evidence="7">
    <location>
        <begin position="78"/>
        <end position="102"/>
    </location>
</feature>
<comment type="function">
    <text evidence="7">Catalyzes the transfer of the diacylglyceryl group from phosphatidylglycerol to the sulfhydryl group of the N-terminal cysteine of a prolipoprotein, the first step in the formation of mature lipoproteins.</text>
</comment>
<dbReference type="PANTHER" id="PTHR30589:SF0">
    <property type="entry name" value="PHOSPHATIDYLGLYCEROL--PROLIPOPROTEIN DIACYLGLYCERYL TRANSFERASE"/>
    <property type="match status" value="1"/>
</dbReference>
<accession>A0A937K4P2</accession>
<name>A0A937K4P2_9CLOT</name>
<gene>
    <name evidence="7" type="primary">lgt</name>
    <name evidence="8" type="ORF">JK634_06450</name>
</gene>
<comment type="pathway">
    <text evidence="7">Protein modification; lipoprotein biosynthesis (diacylglyceryl transfer).</text>
</comment>